<dbReference type="STRING" id="709015.GCA_000472485_02576"/>
<evidence type="ECO:0000259" key="1">
    <source>
        <dbReference type="Pfam" id="PF12706"/>
    </source>
</evidence>
<keyword evidence="3" id="KW-1185">Reference proteome</keyword>
<protein>
    <recommendedName>
        <fullName evidence="1">Metallo-beta-lactamase domain-containing protein</fullName>
    </recommendedName>
</protein>
<dbReference type="InterPro" id="IPR036866">
    <property type="entry name" value="RibonucZ/Hydroxyglut_hydro"/>
</dbReference>
<evidence type="ECO:0000313" key="2">
    <source>
        <dbReference type="EMBL" id="ARS36229.1"/>
    </source>
</evidence>
<dbReference type="InterPro" id="IPR001279">
    <property type="entry name" value="Metallo-B-lactamas"/>
</dbReference>
<proteinExistence type="predicted"/>
<dbReference type="Pfam" id="PF12706">
    <property type="entry name" value="Lactamase_B_2"/>
    <property type="match status" value="1"/>
</dbReference>
<accession>A0A1X9YTM9</accession>
<dbReference type="GO" id="GO:0005737">
    <property type="term" value="C:cytoplasm"/>
    <property type="evidence" value="ECO:0007669"/>
    <property type="project" value="TreeGrafter"/>
</dbReference>
<reference evidence="3" key="1">
    <citation type="submission" date="2017-05" db="EMBL/GenBank/DDBJ databases">
        <authorList>
            <person name="Ray J."/>
            <person name="Price M."/>
            <person name="Deutschbauer A."/>
        </authorList>
    </citation>
    <scope>NUCLEOTIDE SEQUENCE [LARGE SCALE GENOMIC DNA]</scope>
    <source>
        <strain evidence="3">DSM 19842</strain>
    </source>
</reference>
<dbReference type="AlphaFoldDB" id="A0A1X9YTM9"/>
<dbReference type="RefSeq" id="WP_025607685.1">
    <property type="nucleotide sequence ID" value="NZ_CP021235.1"/>
</dbReference>
<dbReference type="KEGG" id="pact:CA264_12725"/>
<dbReference type="SUPFAM" id="SSF56281">
    <property type="entry name" value="Metallo-hydrolase/oxidoreductase"/>
    <property type="match status" value="1"/>
</dbReference>
<sequence length="337" mass="38343">MQQPNNHTRHIKNERLETIKPAYRGNKIVNGRFANGEELYNPNFRDVLRWQLSKNPQHDEKKQDNYTPPVQHGKAFVHDDKDMVVWLGHASFFIRLNGVTFLTDPVFYDLPLLKRKSGLPCAPEELRNVDFILLSHGHRDHLDKKSIQTVIGSNPQVKALAPLRAGDILRGINPHLPYQEAGWFQKYDLVPDAVEVYFLPASHWYRRGALDMNRVLWGSFLIKTPTLTLYFAGDSAFSTHYDDIEALFGPLDVCLMPVGAYKPAFLMSKSHMNPNEAVKAYNRLRGGMFIPMHYGTFDLSDEPASEPVRLLEQIASTGALQGLRIPAIGESVLLHEF</sequence>
<dbReference type="PANTHER" id="PTHR15032:SF4">
    <property type="entry name" value="N-ACYL-PHOSPHATIDYLETHANOLAMINE-HYDROLYZING PHOSPHOLIPASE D"/>
    <property type="match status" value="1"/>
</dbReference>
<dbReference type="Gene3D" id="3.60.15.10">
    <property type="entry name" value="Ribonuclease Z/Hydroxyacylglutathione hydrolase-like"/>
    <property type="match status" value="1"/>
</dbReference>
<evidence type="ECO:0000313" key="3">
    <source>
        <dbReference type="Proteomes" id="UP000266292"/>
    </source>
</evidence>
<name>A0A1X9YTM9_9BACT</name>
<dbReference type="OrthoDB" id="9805728at2"/>
<dbReference type="PANTHER" id="PTHR15032">
    <property type="entry name" value="N-ACYL-PHOSPHATIDYLETHANOLAMINE-HYDROLYZING PHOSPHOLIPASE D"/>
    <property type="match status" value="1"/>
</dbReference>
<organism evidence="2 3">
    <name type="scientific">Pontibacter actiniarum</name>
    <dbReference type="NCBI Taxonomy" id="323450"/>
    <lineage>
        <taxon>Bacteria</taxon>
        <taxon>Pseudomonadati</taxon>
        <taxon>Bacteroidota</taxon>
        <taxon>Cytophagia</taxon>
        <taxon>Cytophagales</taxon>
        <taxon>Hymenobacteraceae</taxon>
        <taxon>Pontibacter</taxon>
    </lineage>
</organism>
<dbReference type="EMBL" id="CP021235">
    <property type="protein sequence ID" value="ARS36229.1"/>
    <property type="molecule type" value="Genomic_DNA"/>
</dbReference>
<feature type="domain" description="Metallo-beta-lactamase" evidence="1">
    <location>
        <begin position="101"/>
        <end position="294"/>
    </location>
</feature>
<dbReference type="Proteomes" id="UP000266292">
    <property type="component" value="Chromosome"/>
</dbReference>
<gene>
    <name evidence="2" type="ORF">CA264_12725</name>
</gene>